<evidence type="ECO:0000259" key="9">
    <source>
        <dbReference type="PROSITE" id="PS51021"/>
    </source>
</evidence>
<dbReference type="InterPro" id="IPR001452">
    <property type="entry name" value="SH3_domain"/>
</dbReference>
<feature type="compositionally biased region" description="Low complexity" evidence="7">
    <location>
        <begin position="366"/>
        <end position="376"/>
    </location>
</feature>
<dbReference type="SUPFAM" id="SSF103657">
    <property type="entry name" value="BAR/IMD domain-like"/>
    <property type="match status" value="1"/>
</dbReference>
<comment type="subcellular location">
    <subcellularLocation>
        <location evidence="1">Cytoplasm</location>
        <location evidence="1">Cytoskeleton</location>
    </subcellularLocation>
</comment>
<reference evidence="10" key="1">
    <citation type="submission" date="2016-06" db="EMBL/GenBank/DDBJ databases">
        <authorList>
            <person name="Cuomo C."/>
            <person name="Litvintseva A."/>
            <person name="Heitman J."/>
            <person name="Chen Y."/>
            <person name="Sun S."/>
            <person name="Springer D."/>
            <person name="Dromer F."/>
            <person name="Young S."/>
            <person name="Zeng Q."/>
            <person name="Chapman S."/>
            <person name="Gujja S."/>
            <person name="Saif S."/>
            <person name="Birren B."/>
        </authorList>
    </citation>
    <scope>NUCLEOTIDE SEQUENCE</scope>
    <source>
        <strain evidence="10">CBS 7841</strain>
    </source>
</reference>
<dbReference type="PROSITE" id="PS51021">
    <property type="entry name" value="BAR"/>
    <property type="match status" value="1"/>
</dbReference>
<accession>A0AAJ8LXA9</accession>
<dbReference type="PANTHER" id="PTHR47174">
    <property type="entry name" value="BRIDGING INTEGRATOR 3"/>
    <property type="match status" value="1"/>
</dbReference>
<keyword evidence="3" id="KW-0963">Cytoplasm</keyword>
<dbReference type="Pfam" id="PF00018">
    <property type="entry name" value="SH3_1"/>
    <property type="match status" value="1"/>
</dbReference>
<proteinExistence type="predicted"/>
<keyword evidence="6" id="KW-0175">Coiled coil</keyword>
<dbReference type="GO" id="GO:0015629">
    <property type="term" value="C:actin cytoskeleton"/>
    <property type="evidence" value="ECO:0007669"/>
    <property type="project" value="TreeGrafter"/>
</dbReference>
<evidence type="ECO:0000256" key="5">
    <source>
        <dbReference type="PROSITE-ProRule" id="PRU00192"/>
    </source>
</evidence>
<feature type="compositionally biased region" description="Basic and acidic residues" evidence="7">
    <location>
        <begin position="333"/>
        <end position="346"/>
    </location>
</feature>
<evidence type="ECO:0000313" key="10">
    <source>
        <dbReference type="EMBL" id="WVN85048.1"/>
    </source>
</evidence>
<feature type="compositionally biased region" description="Polar residues" evidence="7">
    <location>
        <begin position="581"/>
        <end position="590"/>
    </location>
</feature>
<dbReference type="SMART" id="SM00721">
    <property type="entry name" value="BAR"/>
    <property type="match status" value="1"/>
</dbReference>
<dbReference type="PRINTS" id="PR00452">
    <property type="entry name" value="SH3DOMAIN"/>
</dbReference>
<dbReference type="GO" id="GO:0051666">
    <property type="term" value="P:actin cortical patch localization"/>
    <property type="evidence" value="ECO:0007669"/>
    <property type="project" value="InterPro"/>
</dbReference>
<organism evidence="10 11">
    <name type="scientific">Cryptococcus depauperatus CBS 7841</name>
    <dbReference type="NCBI Taxonomy" id="1295531"/>
    <lineage>
        <taxon>Eukaryota</taxon>
        <taxon>Fungi</taxon>
        <taxon>Dikarya</taxon>
        <taxon>Basidiomycota</taxon>
        <taxon>Agaricomycotina</taxon>
        <taxon>Tremellomycetes</taxon>
        <taxon>Tremellales</taxon>
        <taxon>Cryptococcaceae</taxon>
        <taxon>Cryptococcus</taxon>
    </lineage>
</organism>
<reference evidence="10" key="2">
    <citation type="journal article" date="2022" name="Elife">
        <title>Obligate sexual reproduction of a homothallic fungus closely related to the Cryptococcus pathogenic species complex.</title>
        <authorList>
            <person name="Passer A.R."/>
            <person name="Clancey S.A."/>
            <person name="Shea T."/>
            <person name="David-Palma M."/>
            <person name="Averette A.F."/>
            <person name="Boekhout T."/>
            <person name="Porcel B.M."/>
            <person name="Nowrousian M."/>
            <person name="Cuomo C.A."/>
            <person name="Sun S."/>
            <person name="Heitman J."/>
            <person name="Coelho M.A."/>
        </authorList>
    </citation>
    <scope>NUCLEOTIDE SEQUENCE</scope>
    <source>
        <strain evidence="10">CBS 7841</strain>
    </source>
</reference>
<dbReference type="InterPro" id="IPR004148">
    <property type="entry name" value="BAR_dom"/>
</dbReference>
<evidence type="ECO:0000256" key="6">
    <source>
        <dbReference type="SAM" id="Coils"/>
    </source>
</evidence>
<keyword evidence="2 5" id="KW-0728">SH3 domain</keyword>
<evidence type="ECO:0000313" key="11">
    <source>
        <dbReference type="Proteomes" id="UP000094043"/>
    </source>
</evidence>
<evidence type="ECO:0000256" key="3">
    <source>
        <dbReference type="ARBA" id="ARBA00022490"/>
    </source>
</evidence>
<dbReference type="CDD" id="cd07593">
    <property type="entry name" value="BAR_MUG137_fungi"/>
    <property type="match status" value="1"/>
</dbReference>
<feature type="compositionally biased region" description="Polar residues" evidence="7">
    <location>
        <begin position="355"/>
        <end position="365"/>
    </location>
</feature>
<dbReference type="Gene3D" id="2.30.30.40">
    <property type="entry name" value="SH3 Domains"/>
    <property type="match status" value="1"/>
</dbReference>
<dbReference type="Proteomes" id="UP000094043">
    <property type="component" value="Chromosome 1"/>
</dbReference>
<dbReference type="EMBL" id="CP143784">
    <property type="protein sequence ID" value="WVN85048.1"/>
    <property type="molecule type" value="Genomic_DNA"/>
</dbReference>
<gene>
    <name evidence="10" type="ORF">L203_100190</name>
</gene>
<feature type="coiled-coil region" evidence="6">
    <location>
        <begin position="186"/>
        <end position="218"/>
    </location>
</feature>
<dbReference type="InterPro" id="IPR036028">
    <property type="entry name" value="SH3-like_dom_sf"/>
</dbReference>
<feature type="compositionally biased region" description="Polar residues" evidence="7">
    <location>
        <begin position="555"/>
        <end position="568"/>
    </location>
</feature>
<feature type="compositionally biased region" description="Low complexity" evidence="7">
    <location>
        <begin position="287"/>
        <end position="300"/>
    </location>
</feature>
<feature type="compositionally biased region" description="Low complexity" evidence="7">
    <location>
        <begin position="247"/>
        <end position="264"/>
    </location>
</feature>
<dbReference type="GeneID" id="91084406"/>
<dbReference type="SUPFAM" id="SSF50044">
    <property type="entry name" value="SH3-domain"/>
    <property type="match status" value="1"/>
</dbReference>
<evidence type="ECO:0000256" key="7">
    <source>
        <dbReference type="SAM" id="MobiDB-lite"/>
    </source>
</evidence>
<dbReference type="PROSITE" id="PS50002">
    <property type="entry name" value="SH3"/>
    <property type="match status" value="1"/>
</dbReference>
<evidence type="ECO:0000256" key="1">
    <source>
        <dbReference type="ARBA" id="ARBA00004245"/>
    </source>
</evidence>
<protein>
    <recommendedName>
        <fullName evidence="12">BAR-domain-containing protein</fullName>
    </recommendedName>
</protein>
<keyword evidence="11" id="KW-1185">Reference proteome</keyword>
<dbReference type="GO" id="GO:0006897">
    <property type="term" value="P:endocytosis"/>
    <property type="evidence" value="ECO:0007669"/>
    <property type="project" value="InterPro"/>
</dbReference>
<reference evidence="10" key="3">
    <citation type="submission" date="2024-01" db="EMBL/GenBank/DDBJ databases">
        <authorList>
            <person name="Coelho M.A."/>
            <person name="David-Palma M."/>
            <person name="Shea T."/>
            <person name="Sun S."/>
            <person name="Cuomo C.A."/>
            <person name="Heitman J."/>
        </authorList>
    </citation>
    <scope>NUCLEOTIDE SEQUENCE</scope>
    <source>
        <strain evidence="10">CBS 7841</strain>
    </source>
</reference>
<feature type="domain" description="SH3" evidence="8">
    <location>
        <begin position="403"/>
        <end position="464"/>
    </location>
</feature>
<feature type="region of interest" description="Disordered" evidence="7">
    <location>
        <begin position="489"/>
        <end position="514"/>
    </location>
</feature>
<dbReference type="InterPro" id="IPR027267">
    <property type="entry name" value="AH/BAR_dom_sf"/>
</dbReference>
<dbReference type="CDD" id="cd00174">
    <property type="entry name" value="SH3"/>
    <property type="match status" value="1"/>
</dbReference>
<dbReference type="GO" id="GO:0097320">
    <property type="term" value="P:plasma membrane tubulation"/>
    <property type="evidence" value="ECO:0007669"/>
    <property type="project" value="TreeGrafter"/>
</dbReference>
<evidence type="ECO:0000256" key="2">
    <source>
        <dbReference type="ARBA" id="ARBA00022443"/>
    </source>
</evidence>
<feature type="region of interest" description="Disordered" evidence="7">
    <location>
        <begin position="530"/>
        <end position="617"/>
    </location>
</feature>
<evidence type="ECO:0008006" key="12">
    <source>
        <dbReference type="Google" id="ProtNLM"/>
    </source>
</evidence>
<name>A0AAJ8LXA9_9TREE</name>
<dbReference type="KEGG" id="cdep:91084406"/>
<dbReference type="Gene3D" id="1.20.1270.60">
    <property type="entry name" value="Arfaptin homology (AH) domain/BAR domain"/>
    <property type="match status" value="1"/>
</dbReference>
<feature type="region of interest" description="Disordered" evidence="7">
    <location>
        <begin position="240"/>
        <end position="388"/>
    </location>
</feature>
<dbReference type="PANTHER" id="PTHR47174:SF3">
    <property type="entry name" value="BRIDGING INTEGRATOR 3"/>
    <property type="match status" value="1"/>
</dbReference>
<dbReference type="GO" id="GO:0005737">
    <property type="term" value="C:cytoplasm"/>
    <property type="evidence" value="ECO:0007669"/>
    <property type="project" value="InterPro"/>
</dbReference>
<keyword evidence="4" id="KW-0206">Cytoskeleton</keyword>
<dbReference type="InterPro" id="IPR046982">
    <property type="entry name" value="BIN3/RVS161-like"/>
</dbReference>
<evidence type="ECO:0000259" key="8">
    <source>
        <dbReference type="PROSITE" id="PS50002"/>
    </source>
</evidence>
<dbReference type="SMART" id="SM00326">
    <property type="entry name" value="SH3"/>
    <property type="match status" value="1"/>
</dbReference>
<feature type="domain" description="BAR" evidence="9">
    <location>
        <begin position="17"/>
        <end position="245"/>
    </location>
</feature>
<dbReference type="GO" id="GO:0008289">
    <property type="term" value="F:lipid binding"/>
    <property type="evidence" value="ECO:0007669"/>
    <property type="project" value="TreeGrafter"/>
</dbReference>
<dbReference type="AlphaFoldDB" id="A0AAJ8LXA9"/>
<evidence type="ECO:0000256" key="4">
    <source>
        <dbReference type="ARBA" id="ARBA00023212"/>
    </source>
</evidence>
<dbReference type="Pfam" id="PF03114">
    <property type="entry name" value="BAR"/>
    <property type="match status" value="1"/>
</dbReference>
<dbReference type="RefSeq" id="XP_066065749.1">
    <property type="nucleotide sequence ID" value="XM_066209652.1"/>
</dbReference>
<sequence>MQRKALKQLGKVTQWTSEKVFSGEKTQLSQEFLDLEQEIEIRRYGIERLHATSLPFFEQLVKAKASADPYPPAGAGKDKVTYTEALGLVMIDYGEEIGDDYGDALSKYGRARCKLASAQEEFASRLGDGYVAGMESALAAVNEYKTLRKKLDSRRLALDAAISRTQNSKKDPTILEEEINLAKQRFEEVEEEVHARMINIQEAEAQQYALLVDLLEAEVDYHAKCQGILDDLKNAWGSLSSRPRANTQTRSRSNTVTSTRSLSRALMTRSHTSRHNAVASSEEESTTGRSRSQSNASSSGKSKEKKSMLSSFGSLGRKSGLSNIATSKKDKKKDKFSESRTALHSDEEQEEFDSVSYSKPQIQGVSQSHFASSSTSFNNTYDPTPRLRRALTSPSAPARHVNPNTHYVKALYDYQPNSEEELGLRVGMVVRVEKEINDDWWIGESETNGKTGMFPKTYTEEYVPPPVMAVPPPMPGRRDLPPPVVHTTTVANIPPSPNLSFNSDFESEAEHSFSDADHQFTAPLAVSPQPAAIRSVSGKKAPPPPPPSRRAVSSNNILDLSQNINGTYLSPPKAPFGGRTRSGTAGTINSPGDKASPFTGSDDDEADGVEGRSRGRY</sequence>